<proteinExistence type="predicted"/>
<protein>
    <submittedName>
        <fullName evidence="1">Phosphoribosylglycinamide formyltransferase 1</fullName>
        <ecNumber evidence="1">2.1.2.2</ecNumber>
    </submittedName>
</protein>
<dbReference type="InterPro" id="IPR036477">
    <property type="entry name" value="Formyl_transf_N_sf"/>
</dbReference>
<dbReference type="EC" id="2.1.2.2" evidence="1"/>
<evidence type="ECO:0000313" key="1">
    <source>
        <dbReference type="EMBL" id="SQD02606.1"/>
    </source>
</evidence>
<dbReference type="EMBL" id="UARW01000010">
    <property type="protein sequence ID" value="SQD02606.1"/>
    <property type="molecule type" value="Genomic_DNA"/>
</dbReference>
<dbReference type="Gene3D" id="3.40.50.170">
    <property type="entry name" value="Formyl transferase, N-terminal domain"/>
    <property type="match status" value="1"/>
</dbReference>
<dbReference type="GO" id="GO:0004644">
    <property type="term" value="F:phosphoribosylglycinamide formyltransferase activity"/>
    <property type="evidence" value="ECO:0007669"/>
    <property type="project" value="UniProtKB-EC"/>
</dbReference>
<keyword evidence="1" id="KW-0808">Transferase</keyword>
<name>A0A2X3JS22_ECOLX</name>
<accession>A0A2X3JS22</accession>
<evidence type="ECO:0000313" key="2">
    <source>
        <dbReference type="Proteomes" id="UP000250991"/>
    </source>
</evidence>
<dbReference type="SUPFAM" id="SSF53328">
    <property type="entry name" value="Formyltransferase"/>
    <property type="match status" value="1"/>
</dbReference>
<gene>
    <name evidence="1" type="primary">purN_2</name>
    <name evidence="1" type="ORF">NCTC8009_03067</name>
</gene>
<sequence length="72" mass="8445">MNWTVARLFYRRKSRYFAGDTEDDITARVQTQEHAIYPLVISWFADGRLKMHENAAWLDGQRLPPQGYAADE</sequence>
<dbReference type="AlphaFoldDB" id="A0A2X3JS22"/>
<organism evidence="1 2">
    <name type="scientific">Escherichia coli</name>
    <dbReference type="NCBI Taxonomy" id="562"/>
    <lineage>
        <taxon>Bacteria</taxon>
        <taxon>Pseudomonadati</taxon>
        <taxon>Pseudomonadota</taxon>
        <taxon>Gammaproteobacteria</taxon>
        <taxon>Enterobacterales</taxon>
        <taxon>Enterobacteriaceae</taxon>
        <taxon>Escherichia</taxon>
    </lineage>
</organism>
<reference evidence="1 2" key="1">
    <citation type="submission" date="2018-06" db="EMBL/GenBank/DDBJ databases">
        <authorList>
            <consortium name="Pathogen Informatics"/>
            <person name="Doyle S."/>
        </authorList>
    </citation>
    <scope>NUCLEOTIDE SEQUENCE [LARGE SCALE GENOMIC DNA]</scope>
    <source>
        <strain evidence="1 2">NCTC8009</strain>
    </source>
</reference>
<dbReference type="Proteomes" id="UP000250991">
    <property type="component" value="Unassembled WGS sequence"/>
</dbReference>